<evidence type="ECO:0000259" key="19">
    <source>
        <dbReference type="PROSITE" id="PS50846"/>
    </source>
</evidence>
<evidence type="ECO:0000256" key="14">
    <source>
        <dbReference type="ARBA" id="ARBA00023008"/>
    </source>
</evidence>
<dbReference type="Proteomes" id="UP000740926">
    <property type="component" value="Unassembled WGS sequence"/>
</dbReference>
<organism evidence="20 21">
    <name type="scientific">Rhizopus delemar</name>
    <dbReference type="NCBI Taxonomy" id="936053"/>
    <lineage>
        <taxon>Eukaryota</taxon>
        <taxon>Fungi</taxon>
        <taxon>Fungi incertae sedis</taxon>
        <taxon>Mucoromycota</taxon>
        <taxon>Mucoromycotina</taxon>
        <taxon>Mucoromycetes</taxon>
        <taxon>Mucorales</taxon>
        <taxon>Mucorineae</taxon>
        <taxon>Rhizopodaceae</taxon>
        <taxon>Rhizopus</taxon>
    </lineage>
</organism>
<protein>
    <recommendedName>
        <fullName evidence="3">P-type Cu(+) transporter</fullName>
        <ecNumber evidence="3">7.2.2.8</ecNumber>
    </recommendedName>
    <alternativeName>
        <fullName evidence="17">Cu(2+)-ATPase</fullName>
    </alternativeName>
</protein>
<feature type="domain" description="HMA" evidence="19">
    <location>
        <begin position="245"/>
        <end position="311"/>
    </location>
</feature>
<feature type="transmembrane region" description="Helical" evidence="18">
    <location>
        <begin position="413"/>
        <end position="431"/>
    </location>
</feature>
<feature type="transmembrane region" description="Helical" evidence="18">
    <location>
        <begin position="998"/>
        <end position="1021"/>
    </location>
</feature>
<dbReference type="InterPro" id="IPR059000">
    <property type="entry name" value="ATPase_P-type_domA"/>
</dbReference>
<accession>A0A9P6Z5D3</accession>
<keyword evidence="7" id="KW-0677">Repeat</keyword>
<comment type="similarity">
    <text evidence="2 18">Belongs to the cation transport ATPase (P-type) (TC 3.A.3) family. Type IB subfamily.</text>
</comment>
<evidence type="ECO:0000256" key="18">
    <source>
        <dbReference type="RuleBase" id="RU362081"/>
    </source>
</evidence>
<dbReference type="GO" id="GO:0005524">
    <property type="term" value="F:ATP binding"/>
    <property type="evidence" value="ECO:0007669"/>
    <property type="project" value="UniProtKB-UniRule"/>
</dbReference>
<dbReference type="NCBIfam" id="TIGR01494">
    <property type="entry name" value="ATPase_P-type"/>
    <property type="match status" value="2"/>
</dbReference>
<dbReference type="SUPFAM" id="SSF81665">
    <property type="entry name" value="Calcium ATPase, transmembrane domain M"/>
    <property type="match status" value="1"/>
</dbReference>
<dbReference type="AlphaFoldDB" id="A0A9P6Z5D3"/>
<keyword evidence="5 18" id="KW-0812">Transmembrane</keyword>
<dbReference type="SFLD" id="SFLDF00027">
    <property type="entry name" value="p-type_atpase"/>
    <property type="match status" value="1"/>
</dbReference>
<dbReference type="SFLD" id="SFLDS00003">
    <property type="entry name" value="Haloacid_Dehalogenase"/>
    <property type="match status" value="1"/>
</dbReference>
<dbReference type="GO" id="GO:0016020">
    <property type="term" value="C:membrane"/>
    <property type="evidence" value="ECO:0007669"/>
    <property type="project" value="UniProtKB-SubCell"/>
</dbReference>
<keyword evidence="21" id="KW-1185">Reference proteome</keyword>
<dbReference type="NCBIfam" id="TIGR00003">
    <property type="entry name" value="copper ion binding protein"/>
    <property type="match status" value="4"/>
</dbReference>
<evidence type="ECO:0000256" key="5">
    <source>
        <dbReference type="ARBA" id="ARBA00022692"/>
    </source>
</evidence>
<dbReference type="Pfam" id="PF00403">
    <property type="entry name" value="HMA"/>
    <property type="match status" value="4"/>
</dbReference>
<dbReference type="InterPro" id="IPR006121">
    <property type="entry name" value="HMA_dom"/>
</dbReference>
<keyword evidence="13 18" id="KW-1133">Transmembrane helix</keyword>
<evidence type="ECO:0000256" key="13">
    <source>
        <dbReference type="ARBA" id="ARBA00022989"/>
    </source>
</evidence>
<dbReference type="EMBL" id="JAANIU010000685">
    <property type="protein sequence ID" value="KAG1570700.1"/>
    <property type="molecule type" value="Genomic_DNA"/>
</dbReference>
<comment type="caution">
    <text evidence="20">The sequence shown here is derived from an EMBL/GenBank/DDBJ whole genome shotgun (WGS) entry which is preliminary data.</text>
</comment>
<dbReference type="GO" id="GO:0016887">
    <property type="term" value="F:ATP hydrolysis activity"/>
    <property type="evidence" value="ECO:0007669"/>
    <property type="project" value="InterPro"/>
</dbReference>
<evidence type="ECO:0000256" key="4">
    <source>
        <dbReference type="ARBA" id="ARBA00022448"/>
    </source>
</evidence>
<keyword evidence="8 18" id="KW-0547">Nucleotide-binding</keyword>
<keyword evidence="15" id="KW-0406">Ion transport</keyword>
<keyword evidence="14" id="KW-0186">Copper</keyword>
<evidence type="ECO:0000256" key="2">
    <source>
        <dbReference type="ARBA" id="ARBA00006024"/>
    </source>
</evidence>
<keyword evidence="12" id="KW-1278">Translocase</keyword>
<reference evidence="20 21" key="1">
    <citation type="journal article" date="2020" name="Microb. Genom.">
        <title>Genetic diversity of clinical and environmental Mucorales isolates obtained from an investigation of mucormycosis cases among solid organ transplant recipients.</title>
        <authorList>
            <person name="Nguyen M.H."/>
            <person name="Kaul D."/>
            <person name="Muto C."/>
            <person name="Cheng S.J."/>
            <person name="Richter R.A."/>
            <person name="Bruno V.M."/>
            <person name="Liu G."/>
            <person name="Beyhan S."/>
            <person name="Sundermann A.J."/>
            <person name="Mounaud S."/>
            <person name="Pasculle A.W."/>
            <person name="Nierman W.C."/>
            <person name="Driscoll E."/>
            <person name="Cumbie R."/>
            <person name="Clancy C.J."/>
            <person name="Dupont C.L."/>
        </authorList>
    </citation>
    <scope>NUCLEOTIDE SEQUENCE [LARGE SCALE GENOMIC DNA]</scope>
    <source>
        <strain evidence="20 21">GL24</strain>
    </source>
</reference>
<feature type="transmembrane region" description="Helical" evidence="18">
    <location>
        <begin position="1027"/>
        <end position="1050"/>
    </location>
</feature>
<dbReference type="InterPro" id="IPR017969">
    <property type="entry name" value="Heavy-metal-associated_CS"/>
</dbReference>
<dbReference type="PANTHER" id="PTHR43520">
    <property type="entry name" value="ATP7, ISOFORM B"/>
    <property type="match status" value="1"/>
</dbReference>
<dbReference type="InterPro" id="IPR018303">
    <property type="entry name" value="ATPase_P-typ_P_site"/>
</dbReference>
<dbReference type="Gene3D" id="3.30.70.100">
    <property type="match status" value="4"/>
</dbReference>
<evidence type="ECO:0000256" key="16">
    <source>
        <dbReference type="ARBA" id="ARBA00023136"/>
    </source>
</evidence>
<dbReference type="SUPFAM" id="SSF81660">
    <property type="entry name" value="Metal cation-transporting ATPase, ATP-binding domain N"/>
    <property type="match status" value="1"/>
</dbReference>
<keyword evidence="6 18" id="KW-0479">Metal-binding</keyword>
<dbReference type="CDD" id="cd02094">
    <property type="entry name" value="P-type_ATPase_Cu-like"/>
    <property type="match status" value="1"/>
</dbReference>
<comment type="subcellular location">
    <subcellularLocation>
        <location evidence="1">Endomembrane system</location>
        <topology evidence="1">Multi-pass membrane protein</topology>
    </subcellularLocation>
    <subcellularLocation>
        <location evidence="18">Membrane</location>
    </subcellularLocation>
</comment>
<dbReference type="Gene3D" id="3.40.50.1000">
    <property type="entry name" value="HAD superfamily/HAD-like"/>
    <property type="match status" value="1"/>
</dbReference>
<dbReference type="InterPro" id="IPR023298">
    <property type="entry name" value="ATPase_P-typ_TM_dom_sf"/>
</dbReference>
<keyword evidence="16 18" id="KW-0472">Membrane</keyword>
<dbReference type="InterPro" id="IPR027256">
    <property type="entry name" value="P-typ_ATPase_IB"/>
</dbReference>
<sequence length="1103" mass="118666">MSQVTTIPIEGMTCQSCVKAIKNALGPLVQQVQVDLEHACATIHDDDMPIETIIKTIEDCGFNVPKTQTVTLSVLGMTCSSCVRSITNACEALEGVKDVRVSLEENKATIKYDSLTTTSKEIINAIKDGGFDAAIYSKDNQQQQQGTISTAIVLNSAAATGVAKTAQLHVGGMTCASCVNSIERGLGQVAGVSDVQVSLLAESATVQYNPAILAPGQLVEFIHDIGFEAFLITDDVTQETSSESSTLQLQIYGMTCASCVHAIESGLKNLNGVSSVSVNLMTETGTIQHNPNLIGAREIVEAISHLGFSAFVSDRTRKVQLESLSKIREILQWRKLFFQSLVFSVPVFVIAMLFPEFELGRRWLQTPTYVVPGLFFFDLLQLVLTVPVQFFIGKRFLNSAYQSIKHRAPTMDVLVAISTLSAFSFSCLSMIRAICTASTTRPSIFFDTSSTLISFILLGRYLENLAKGQSSTALSKLMSLTPSVALLVEYENDTVVSEKQIPSELIQIGDCLKITPGAKVPTDGVLISGQSSIDESMITGEVDPVDKRPGQSVIGGTVNGLGTFTMRATRVGSDTALSQIVKLVEDAQVKKAPIQGFTDRVAGVFVPVVILLGVLTLTAWSILVGLLGVDHMPSVLQREITKETNGDWFFFCLKMCISVVIVACPCALGLATPTAVMVGTGLAAEHGVIFKGAAVLENGQKVNKVVFDKTGTLTTGKVEVVNYQAWSGSESTRQRMLTLAAIAEASSEHLLGRALVNKAKELHGVSSEASLDHLGSISEFRSETGFGIECVVTPNDDTKGHHVVVGNQKWLENYHGIILTDEQIEIVQGDASKGFTSILVALDGVPVGFVSVSDTIKPESEVVIQTLHKMGIDTAMVTGDNAATAHCIAKKLGISEVHAGISPSGKTEIVKAMQSQLRPRSRFLFFAPKLVPTVVAMVGDGINDSPALVASNLGIALCSGTDIAMEAADVVLMRSDLTDVVVALDLSRSIFKRIKLNLGWACVYNMLGIPLAMGLLVPFGIYLHPMMAGMAMAASSTSVVLSSLMLKWLWRKPNFSNEKPRISRFRVLVRKLFQTDRAKGTYQPLFSNDQQEYDLESLTPAHA</sequence>
<dbReference type="SUPFAM" id="SSF81653">
    <property type="entry name" value="Calcium ATPase, transduction domain A"/>
    <property type="match status" value="1"/>
</dbReference>
<dbReference type="InterPro" id="IPR036412">
    <property type="entry name" value="HAD-like_sf"/>
</dbReference>
<evidence type="ECO:0000256" key="6">
    <source>
        <dbReference type="ARBA" id="ARBA00022723"/>
    </source>
</evidence>
<feature type="domain" description="HMA" evidence="19">
    <location>
        <begin position="68"/>
        <end position="134"/>
    </location>
</feature>
<dbReference type="EC" id="7.2.2.8" evidence="3"/>
<evidence type="ECO:0000256" key="10">
    <source>
        <dbReference type="ARBA" id="ARBA00022840"/>
    </source>
</evidence>
<dbReference type="PROSITE" id="PS00154">
    <property type="entry name" value="ATPASE_E1_E2"/>
    <property type="match status" value="1"/>
</dbReference>
<keyword evidence="11" id="KW-0460">Magnesium</keyword>
<evidence type="ECO:0000256" key="12">
    <source>
        <dbReference type="ARBA" id="ARBA00022967"/>
    </source>
</evidence>
<keyword evidence="4" id="KW-0813">Transport</keyword>
<dbReference type="GO" id="GO:0012505">
    <property type="term" value="C:endomembrane system"/>
    <property type="evidence" value="ECO:0007669"/>
    <property type="project" value="UniProtKB-SubCell"/>
</dbReference>
<dbReference type="NCBIfam" id="TIGR01525">
    <property type="entry name" value="ATPase-IB_hvy"/>
    <property type="match status" value="1"/>
</dbReference>
<dbReference type="PRINTS" id="PR00119">
    <property type="entry name" value="CATATPASE"/>
</dbReference>
<feature type="transmembrane region" description="Helical" evidence="18">
    <location>
        <begin position="443"/>
        <end position="462"/>
    </location>
</feature>
<feature type="transmembrane region" description="Helical" evidence="18">
    <location>
        <begin position="601"/>
        <end position="628"/>
    </location>
</feature>
<name>A0A9P6Z5D3_9FUNG</name>
<dbReference type="InterPro" id="IPR023299">
    <property type="entry name" value="ATPase_P-typ_cyto_dom_N"/>
</dbReference>
<dbReference type="PROSITE" id="PS01047">
    <property type="entry name" value="HMA_1"/>
    <property type="match status" value="2"/>
</dbReference>
<dbReference type="GO" id="GO:0005507">
    <property type="term" value="F:copper ion binding"/>
    <property type="evidence" value="ECO:0007669"/>
    <property type="project" value="InterPro"/>
</dbReference>
<dbReference type="GO" id="GO:0140581">
    <property type="term" value="F:P-type monovalent copper transporter activity"/>
    <property type="evidence" value="ECO:0007669"/>
    <property type="project" value="UniProtKB-EC"/>
</dbReference>
<dbReference type="FunFam" id="3.30.70.100:FF:000001">
    <property type="entry name" value="ATPase copper transporting beta"/>
    <property type="match status" value="3"/>
</dbReference>
<dbReference type="SUPFAM" id="SSF55008">
    <property type="entry name" value="HMA, heavy metal-associated domain"/>
    <property type="match status" value="4"/>
</dbReference>
<dbReference type="GO" id="GO:0043682">
    <property type="term" value="F:P-type divalent copper transporter activity"/>
    <property type="evidence" value="ECO:0007669"/>
    <property type="project" value="TreeGrafter"/>
</dbReference>
<evidence type="ECO:0000256" key="15">
    <source>
        <dbReference type="ARBA" id="ARBA00023065"/>
    </source>
</evidence>
<evidence type="ECO:0000256" key="7">
    <source>
        <dbReference type="ARBA" id="ARBA00022737"/>
    </source>
</evidence>
<dbReference type="InterPro" id="IPR006122">
    <property type="entry name" value="HMA_Cu_ion-bd"/>
</dbReference>
<evidence type="ECO:0000256" key="1">
    <source>
        <dbReference type="ARBA" id="ARBA00004127"/>
    </source>
</evidence>
<keyword evidence="10 18" id="KW-0067">ATP-binding</keyword>
<dbReference type="Pfam" id="PF00702">
    <property type="entry name" value="Hydrolase"/>
    <property type="match status" value="1"/>
</dbReference>
<feature type="domain" description="HMA" evidence="19">
    <location>
        <begin position="3"/>
        <end position="65"/>
    </location>
</feature>
<feature type="transmembrane region" description="Helical" evidence="18">
    <location>
        <begin position="648"/>
        <end position="671"/>
    </location>
</feature>
<dbReference type="PANTHER" id="PTHR43520:SF8">
    <property type="entry name" value="P-TYPE CU(+) TRANSPORTER"/>
    <property type="match status" value="1"/>
</dbReference>
<feature type="transmembrane region" description="Helical" evidence="18">
    <location>
        <begin position="336"/>
        <end position="354"/>
    </location>
</feature>
<dbReference type="CDD" id="cd00371">
    <property type="entry name" value="HMA"/>
    <property type="match status" value="4"/>
</dbReference>
<dbReference type="PROSITE" id="PS50846">
    <property type="entry name" value="HMA_2"/>
    <property type="match status" value="4"/>
</dbReference>
<dbReference type="InterPro" id="IPR036163">
    <property type="entry name" value="HMA_dom_sf"/>
</dbReference>
<evidence type="ECO:0000256" key="9">
    <source>
        <dbReference type="ARBA" id="ARBA00022796"/>
    </source>
</evidence>
<dbReference type="InterPro" id="IPR023214">
    <property type="entry name" value="HAD_sf"/>
</dbReference>
<dbReference type="FunFam" id="2.70.150.10:FF:000002">
    <property type="entry name" value="Copper-transporting ATPase 1, putative"/>
    <property type="match status" value="1"/>
</dbReference>
<evidence type="ECO:0000256" key="11">
    <source>
        <dbReference type="ARBA" id="ARBA00022842"/>
    </source>
</evidence>
<keyword evidence="9" id="KW-0187">Copper transport</keyword>
<dbReference type="InterPro" id="IPR044492">
    <property type="entry name" value="P_typ_ATPase_HD_dom"/>
</dbReference>
<evidence type="ECO:0000256" key="8">
    <source>
        <dbReference type="ARBA" id="ARBA00022741"/>
    </source>
</evidence>
<proteinExistence type="inferred from homology"/>
<feature type="transmembrane region" description="Helical" evidence="18">
    <location>
        <begin position="374"/>
        <end position="392"/>
    </location>
</feature>
<dbReference type="Gene3D" id="3.40.1110.10">
    <property type="entry name" value="Calcium-transporting ATPase, cytoplasmic domain N"/>
    <property type="match status" value="2"/>
</dbReference>
<gene>
    <name evidence="20" type="ORF">G6F50_005260</name>
</gene>
<dbReference type="Pfam" id="PF00122">
    <property type="entry name" value="E1-E2_ATPase"/>
    <property type="match status" value="1"/>
</dbReference>
<feature type="domain" description="HMA" evidence="19">
    <location>
        <begin position="164"/>
        <end position="230"/>
    </location>
</feature>
<dbReference type="InterPro" id="IPR008250">
    <property type="entry name" value="ATPase_P-typ_transduc_dom_A_sf"/>
</dbReference>
<dbReference type="SUPFAM" id="SSF56784">
    <property type="entry name" value="HAD-like"/>
    <property type="match status" value="1"/>
</dbReference>
<dbReference type="Gene3D" id="2.70.150.10">
    <property type="entry name" value="Calcium-transporting ATPase, cytoplasmic transduction domain A"/>
    <property type="match status" value="1"/>
</dbReference>
<dbReference type="GO" id="GO:0055070">
    <property type="term" value="P:copper ion homeostasis"/>
    <property type="evidence" value="ECO:0007669"/>
    <property type="project" value="TreeGrafter"/>
</dbReference>
<dbReference type="InterPro" id="IPR001757">
    <property type="entry name" value="P_typ_ATPase"/>
</dbReference>
<evidence type="ECO:0000313" key="21">
    <source>
        <dbReference type="Proteomes" id="UP000740926"/>
    </source>
</evidence>
<evidence type="ECO:0000256" key="17">
    <source>
        <dbReference type="ARBA" id="ARBA00080126"/>
    </source>
</evidence>
<dbReference type="SFLD" id="SFLDG00002">
    <property type="entry name" value="C1.7:_P-type_atpase_like"/>
    <property type="match status" value="1"/>
</dbReference>
<dbReference type="OMA" id="HWMLPAW"/>
<evidence type="ECO:0000256" key="3">
    <source>
        <dbReference type="ARBA" id="ARBA00012517"/>
    </source>
</evidence>
<dbReference type="PRINTS" id="PR00942">
    <property type="entry name" value="CUATPASEI"/>
</dbReference>
<evidence type="ECO:0000313" key="20">
    <source>
        <dbReference type="EMBL" id="KAG1570700.1"/>
    </source>
</evidence>